<name>A0A1H5RW62_9SPHI</name>
<protein>
    <submittedName>
        <fullName evidence="2">Uncharacterized protein</fullName>
    </submittedName>
</protein>
<dbReference type="EMBL" id="FNUT01000001">
    <property type="protein sequence ID" value="SEF42572.1"/>
    <property type="molecule type" value="Genomic_DNA"/>
</dbReference>
<keyword evidence="1" id="KW-1133">Transmembrane helix</keyword>
<gene>
    <name evidence="2" type="ORF">SAMN05421877_10188</name>
</gene>
<keyword evidence="1" id="KW-0472">Membrane</keyword>
<keyword evidence="1" id="KW-0812">Transmembrane</keyword>
<evidence type="ECO:0000256" key="1">
    <source>
        <dbReference type="SAM" id="Phobius"/>
    </source>
</evidence>
<feature type="transmembrane region" description="Helical" evidence="1">
    <location>
        <begin position="9"/>
        <end position="29"/>
    </location>
</feature>
<dbReference type="AlphaFoldDB" id="A0A1H5RW62"/>
<sequence length="69" mass="7997">MKINYKKIFFYALLFFAFIIELGLIFSIIKGYTSTLSFLLISIANFLTILVAILNIRKLTETSDVEELR</sequence>
<evidence type="ECO:0000313" key="3">
    <source>
        <dbReference type="Proteomes" id="UP000236731"/>
    </source>
</evidence>
<feature type="transmembrane region" description="Helical" evidence="1">
    <location>
        <begin position="35"/>
        <end position="54"/>
    </location>
</feature>
<keyword evidence="3" id="KW-1185">Reference proteome</keyword>
<dbReference type="Proteomes" id="UP000236731">
    <property type="component" value="Unassembled WGS sequence"/>
</dbReference>
<accession>A0A1H5RW62</accession>
<organism evidence="2 3">
    <name type="scientific">Sphingobacterium lactis</name>
    <dbReference type="NCBI Taxonomy" id="797291"/>
    <lineage>
        <taxon>Bacteria</taxon>
        <taxon>Pseudomonadati</taxon>
        <taxon>Bacteroidota</taxon>
        <taxon>Sphingobacteriia</taxon>
        <taxon>Sphingobacteriales</taxon>
        <taxon>Sphingobacteriaceae</taxon>
        <taxon>Sphingobacterium</taxon>
    </lineage>
</organism>
<evidence type="ECO:0000313" key="2">
    <source>
        <dbReference type="EMBL" id="SEF42572.1"/>
    </source>
</evidence>
<proteinExistence type="predicted"/>
<reference evidence="3" key="1">
    <citation type="submission" date="2016-10" db="EMBL/GenBank/DDBJ databases">
        <authorList>
            <person name="Varghese N."/>
            <person name="Submissions S."/>
        </authorList>
    </citation>
    <scope>NUCLEOTIDE SEQUENCE [LARGE SCALE GENOMIC DNA]</scope>
    <source>
        <strain evidence="3">DSM 22361</strain>
    </source>
</reference>